<dbReference type="Proteomes" id="UP000479710">
    <property type="component" value="Unassembled WGS sequence"/>
</dbReference>
<accession>A0A6G1DA03</accession>
<proteinExistence type="predicted"/>
<sequence length="145" mass="15852">MQGLKLAHIGNHALCLRMLGSTIGMRGEPMAVILLVSMGHASIDTRGGTSGNGTKAVARRDARVGIDDFRPIDENASVHGEEDDEGAAAAWAAREARGRGNRGHRNERIPAQGRGRGRVPRNYDHADFDEKDDDYEPYHFGHNPR</sequence>
<feature type="region of interest" description="Disordered" evidence="1">
    <location>
        <begin position="73"/>
        <end position="145"/>
    </location>
</feature>
<evidence type="ECO:0000256" key="1">
    <source>
        <dbReference type="SAM" id="MobiDB-lite"/>
    </source>
</evidence>
<dbReference type="EMBL" id="SPHZ02000007">
    <property type="protein sequence ID" value="KAF0909230.1"/>
    <property type="molecule type" value="Genomic_DNA"/>
</dbReference>
<feature type="compositionally biased region" description="Basic and acidic residues" evidence="1">
    <location>
        <begin position="94"/>
        <end position="108"/>
    </location>
</feature>
<comment type="caution">
    <text evidence="2">The sequence shown here is derived from an EMBL/GenBank/DDBJ whole genome shotgun (WGS) entry which is preliminary data.</text>
</comment>
<protein>
    <submittedName>
        <fullName evidence="2">Uncharacterized protein</fullName>
    </submittedName>
</protein>
<evidence type="ECO:0000313" key="3">
    <source>
        <dbReference type="Proteomes" id="UP000479710"/>
    </source>
</evidence>
<gene>
    <name evidence="2" type="ORF">E2562_032628</name>
</gene>
<evidence type="ECO:0000313" key="2">
    <source>
        <dbReference type="EMBL" id="KAF0909230.1"/>
    </source>
</evidence>
<keyword evidence="3" id="KW-1185">Reference proteome</keyword>
<organism evidence="2 3">
    <name type="scientific">Oryza meyeriana var. granulata</name>
    <dbReference type="NCBI Taxonomy" id="110450"/>
    <lineage>
        <taxon>Eukaryota</taxon>
        <taxon>Viridiplantae</taxon>
        <taxon>Streptophyta</taxon>
        <taxon>Embryophyta</taxon>
        <taxon>Tracheophyta</taxon>
        <taxon>Spermatophyta</taxon>
        <taxon>Magnoliopsida</taxon>
        <taxon>Liliopsida</taxon>
        <taxon>Poales</taxon>
        <taxon>Poaceae</taxon>
        <taxon>BOP clade</taxon>
        <taxon>Oryzoideae</taxon>
        <taxon>Oryzeae</taxon>
        <taxon>Oryzinae</taxon>
        <taxon>Oryza</taxon>
        <taxon>Oryza meyeriana</taxon>
    </lineage>
</organism>
<name>A0A6G1DA03_9ORYZ</name>
<dbReference type="AlphaFoldDB" id="A0A6G1DA03"/>
<reference evidence="2 3" key="1">
    <citation type="submission" date="2019-11" db="EMBL/GenBank/DDBJ databases">
        <title>Whole genome sequence of Oryza granulata.</title>
        <authorList>
            <person name="Li W."/>
        </authorList>
    </citation>
    <scope>NUCLEOTIDE SEQUENCE [LARGE SCALE GENOMIC DNA]</scope>
    <source>
        <strain evidence="3">cv. Menghai</strain>
        <tissue evidence="2">Leaf</tissue>
    </source>
</reference>